<evidence type="ECO:0000259" key="1">
    <source>
        <dbReference type="Pfam" id="PF01575"/>
    </source>
</evidence>
<dbReference type="SUPFAM" id="SSF54637">
    <property type="entry name" value="Thioesterase/thiol ester dehydrase-isomerase"/>
    <property type="match status" value="1"/>
</dbReference>
<dbReference type="PANTHER" id="PTHR43664">
    <property type="entry name" value="MONOAMINE OXIDASE-RELATED"/>
    <property type="match status" value="1"/>
</dbReference>
<reference evidence="4 5" key="2">
    <citation type="journal article" date="2019" name="Extremophiles">
        <title>Biogeography of thermophiles and predominance of Thermus scotoductus in domestic water heaters.</title>
        <authorList>
            <person name="Wilpiszeski R.L."/>
            <person name="Zhang Z."/>
            <person name="House C.H."/>
        </authorList>
    </citation>
    <scope>NUCLEOTIDE SEQUENCE [LARGE SCALE GENOMIC DNA]</scope>
    <source>
        <strain evidence="3 5">12_S12</strain>
        <strain evidence="2 4">20_S20</strain>
    </source>
</reference>
<dbReference type="Proteomes" id="UP000287962">
    <property type="component" value="Unassembled WGS sequence"/>
</dbReference>
<evidence type="ECO:0000313" key="2">
    <source>
        <dbReference type="EMBL" id="RTH33271.1"/>
    </source>
</evidence>
<protein>
    <submittedName>
        <fullName evidence="2">Dehydratase</fullName>
    </submittedName>
</protein>
<dbReference type="InterPro" id="IPR052342">
    <property type="entry name" value="MCH/BMMD"/>
</dbReference>
<organism evidence="2 4">
    <name type="scientific">Thermus scotoductus</name>
    <dbReference type="NCBI Taxonomy" id="37636"/>
    <lineage>
        <taxon>Bacteria</taxon>
        <taxon>Thermotogati</taxon>
        <taxon>Deinococcota</taxon>
        <taxon>Deinococci</taxon>
        <taxon>Thermales</taxon>
        <taxon>Thermaceae</taxon>
        <taxon>Thermus</taxon>
    </lineage>
</organism>
<dbReference type="PANTHER" id="PTHR43664:SF1">
    <property type="entry name" value="BETA-METHYLMALYL-COA DEHYDRATASE"/>
    <property type="match status" value="1"/>
</dbReference>
<keyword evidence="5" id="KW-1185">Reference proteome</keyword>
<dbReference type="Pfam" id="PF01575">
    <property type="entry name" value="MaoC_dehydratas"/>
    <property type="match status" value="1"/>
</dbReference>
<dbReference type="InterPro" id="IPR029069">
    <property type="entry name" value="HotDog_dom_sf"/>
</dbReference>
<dbReference type="Proteomes" id="UP000286928">
    <property type="component" value="Unassembled WGS sequence"/>
</dbReference>
<dbReference type="EMBL" id="PEML01000222">
    <property type="protein sequence ID" value="RTI06963.1"/>
    <property type="molecule type" value="Genomic_DNA"/>
</dbReference>
<dbReference type="AlphaFoldDB" id="A0A430SB29"/>
<dbReference type="EMBL" id="PEMD01000111">
    <property type="protein sequence ID" value="RTH33271.1"/>
    <property type="molecule type" value="Genomic_DNA"/>
</dbReference>
<evidence type="ECO:0000313" key="5">
    <source>
        <dbReference type="Proteomes" id="UP000287962"/>
    </source>
</evidence>
<dbReference type="Gene3D" id="3.10.129.10">
    <property type="entry name" value="Hotdog Thioesterase"/>
    <property type="match status" value="1"/>
</dbReference>
<name>A0A430SB29_THESC</name>
<evidence type="ECO:0000313" key="4">
    <source>
        <dbReference type="Proteomes" id="UP000286928"/>
    </source>
</evidence>
<sequence>MPMYFEDFEVGQRFSTPARTVTEADVVNFAGVSGDYNPIHTDAEFAKGTPFGQRIAHGLLVLAMLTGLRQRTGHFEGTIIAWMEIRNYKFLKPVFIGDTVRGESEILEKHETSKPDRGVVVQRVRVLNQRGEVAQEGEFVTLVRRRAVDSRQEA</sequence>
<accession>A0A430SB29</accession>
<reference evidence="3" key="1">
    <citation type="submission" date="2017-10" db="EMBL/GenBank/DDBJ databases">
        <authorList>
            <person name="Wilpiszeski R.L."/>
            <person name="Zhidan Z."/>
            <person name="House C.H."/>
        </authorList>
    </citation>
    <scope>NUCLEOTIDE SEQUENCE</scope>
    <source>
        <strain evidence="3">12_S12</strain>
    </source>
</reference>
<gene>
    <name evidence="3" type="ORF">CSW25_07195</name>
    <name evidence="2" type="ORF">CSW33_04720</name>
</gene>
<comment type="caution">
    <text evidence="2">The sequence shown here is derived from an EMBL/GenBank/DDBJ whole genome shotgun (WGS) entry which is preliminary data.</text>
</comment>
<dbReference type="CDD" id="cd03446">
    <property type="entry name" value="MaoC_like"/>
    <property type="match status" value="1"/>
</dbReference>
<dbReference type="RefSeq" id="WP_126165162.1">
    <property type="nucleotide sequence ID" value="NZ_PELO01000291.1"/>
</dbReference>
<evidence type="ECO:0000313" key="3">
    <source>
        <dbReference type="EMBL" id="RTI06963.1"/>
    </source>
</evidence>
<feature type="domain" description="MaoC-like" evidence="1">
    <location>
        <begin position="10"/>
        <end position="118"/>
    </location>
</feature>
<proteinExistence type="predicted"/>
<dbReference type="InterPro" id="IPR002539">
    <property type="entry name" value="MaoC-like_dom"/>
</dbReference>